<dbReference type="STRING" id="432608.A6V39_01910"/>
<evidence type="ECO:0000256" key="2">
    <source>
        <dbReference type="ARBA" id="ARBA00001946"/>
    </source>
</evidence>
<dbReference type="InterPro" id="IPR008279">
    <property type="entry name" value="PEP-util_enz_mobile_dom"/>
</dbReference>
<keyword evidence="14 17" id="KW-0418">Kinase</keyword>
<dbReference type="Gene3D" id="3.20.20.60">
    <property type="entry name" value="Phosphoenolpyruvate-binding domains"/>
    <property type="match status" value="1"/>
</dbReference>
<feature type="domain" description="PEP-utilising enzyme mobile" evidence="21">
    <location>
        <begin position="152"/>
        <end position="225"/>
    </location>
</feature>
<dbReference type="SUPFAM" id="SSF47831">
    <property type="entry name" value="Enzyme I of the PEP:sugar phosphotransferase system HPr-binding (sub)domain"/>
    <property type="match status" value="1"/>
</dbReference>
<dbReference type="Gene3D" id="1.10.274.10">
    <property type="entry name" value="PtsI, HPr-binding domain"/>
    <property type="match status" value="1"/>
</dbReference>
<keyword evidence="11 17" id="KW-0808">Transferase</keyword>
<dbReference type="NCBIfam" id="TIGR01417">
    <property type="entry name" value="PTS_I_fam"/>
    <property type="match status" value="1"/>
</dbReference>
<dbReference type="PRINTS" id="PR01736">
    <property type="entry name" value="PHPHTRNFRASE"/>
</dbReference>
<evidence type="ECO:0000256" key="4">
    <source>
        <dbReference type="ARBA" id="ARBA00004496"/>
    </source>
</evidence>
<feature type="domain" description="Phosphotransferase system enzyme I N-terminal" evidence="23">
    <location>
        <begin position="6"/>
        <end position="126"/>
    </location>
</feature>
<dbReference type="Gene3D" id="3.50.30.10">
    <property type="entry name" value="Phosphohistidine domain"/>
    <property type="match status" value="1"/>
</dbReference>
<organism evidence="24 25">
    <name type="scientific">Candidatus Mycoplasma haematobovis</name>
    <dbReference type="NCBI Taxonomy" id="432608"/>
    <lineage>
        <taxon>Bacteria</taxon>
        <taxon>Bacillati</taxon>
        <taxon>Mycoplasmatota</taxon>
        <taxon>Mollicutes</taxon>
        <taxon>Mycoplasmataceae</taxon>
        <taxon>Mycoplasma</taxon>
    </lineage>
</organism>
<comment type="similarity">
    <text evidence="5 17">Belongs to the PEP-utilizing enzyme family.</text>
</comment>
<dbReference type="PANTHER" id="PTHR46244:SF3">
    <property type="entry name" value="PHOSPHOENOLPYRUVATE-PROTEIN PHOSPHOTRANSFERASE"/>
    <property type="match status" value="1"/>
</dbReference>
<dbReference type="PROSITE" id="PS00370">
    <property type="entry name" value="PEP_ENZYMES_PHOS_SITE"/>
    <property type="match status" value="1"/>
</dbReference>
<comment type="catalytic activity">
    <reaction evidence="1 17">
        <text>L-histidyl-[protein] + phosphoenolpyruvate = N(pros)-phospho-L-histidyl-[protein] + pyruvate</text>
        <dbReference type="Rhea" id="RHEA:23880"/>
        <dbReference type="Rhea" id="RHEA-COMP:9745"/>
        <dbReference type="Rhea" id="RHEA-COMP:9746"/>
        <dbReference type="ChEBI" id="CHEBI:15361"/>
        <dbReference type="ChEBI" id="CHEBI:29979"/>
        <dbReference type="ChEBI" id="CHEBI:58702"/>
        <dbReference type="ChEBI" id="CHEBI:64837"/>
        <dbReference type="EC" id="2.7.3.9"/>
    </reaction>
</comment>
<reference evidence="25" key="1">
    <citation type="submission" date="2016-04" db="EMBL/GenBank/DDBJ databases">
        <authorList>
            <person name="Quiroz-Castaneda R.E."/>
            <person name="Martinez-Ocampo F."/>
        </authorList>
    </citation>
    <scope>NUCLEOTIDE SEQUENCE [LARGE SCALE GENOMIC DNA]</scope>
    <source>
        <strain evidence="25">INIFAP01</strain>
    </source>
</reference>
<dbReference type="Pfam" id="PF02896">
    <property type="entry name" value="PEP-utilizers_C"/>
    <property type="match status" value="1"/>
</dbReference>
<evidence type="ECO:0000256" key="3">
    <source>
        <dbReference type="ARBA" id="ARBA00002728"/>
    </source>
</evidence>
<keyword evidence="15 17" id="KW-0460">Magnesium</keyword>
<evidence type="ECO:0000256" key="11">
    <source>
        <dbReference type="ARBA" id="ARBA00022679"/>
    </source>
</evidence>
<evidence type="ECO:0000259" key="22">
    <source>
        <dbReference type="Pfam" id="PF02896"/>
    </source>
</evidence>
<gene>
    <name evidence="24" type="ORF">A6V39_01910</name>
</gene>
<dbReference type="Pfam" id="PF00391">
    <property type="entry name" value="PEP-utilizers"/>
    <property type="match status" value="1"/>
</dbReference>
<dbReference type="Proteomes" id="UP000077623">
    <property type="component" value="Unassembled WGS sequence"/>
</dbReference>
<keyword evidence="10 17" id="KW-0762">Sugar transport</keyword>
<name>A0A1A9QE17_9MOLU</name>
<evidence type="ECO:0000313" key="24">
    <source>
        <dbReference type="EMBL" id="OAL10185.1"/>
    </source>
</evidence>
<evidence type="ECO:0000256" key="10">
    <source>
        <dbReference type="ARBA" id="ARBA00022597"/>
    </source>
</evidence>
<dbReference type="InterPro" id="IPR018274">
    <property type="entry name" value="PEP_util_AS"/>
</dbReference>
<dbReference type="GO" id="GO:0016301">
    <property type="term" value="F:kinase activity"/>
    <property type="evidence" value="ECO:0007669"/>
    <property type="project" value="UniProtKB-KW"/>
</dbReference>
<dbReference type="InterPro" id="IPR050499">
    <property type="entry name" value="PEP-utilizing_PTS_enzyme"/>
</dbReference>
<dbReference type="GO" id="GO:0009401">
    <property type="term" value="P:phosphoenolpyruvate-dependent sugar phosphotransferase system"/>
    <property type="evidence" value="ECO:0007669"/>
    <property type="project" value="UniProtKB-KW"/>
</dbReference>
<evidence type="ECO:0000256" key="8">
    <source>
        <dbReference type="ARBA" id="ARBA00022448"/>
    </source>
</evidence>
<feature type="binding site" evidence="19">
    <location>
        <position position="464"/>
    </location>
    <ligand>
        <name>phosphoenolpyruvate</name>
        <dbReference type="ChEBI" id="CHEBI:58702"/>
    </ligand>
</feature>
<dbReference type="InterPro" id="IPR000121">
    <property type="entry name" value="PEP_util_C"/>
</dbReference>
<feature type="binding site" evidence="20">
    <location>
        <position position="430"/>
    </location>
    <ligand>
        <name>Mg(2+)</name>
        <dbReference type="ChEBI" id="CHEBI:18420"/>
    </ligand>
</feature>
<evidence type="ECO:0000256" key="12">
    <source>
        <dbReference type="ARBA" id="ARBA00022683"/>
    </source>
</evidence>
<keyword evidence="24" id="KW-0670">Pyruvate</keyword>
<dbReference type="InterPro" id="IPR008731">
    <property type="entry name" value="PTS_EIN"/>
</dbReference>
<dbReference type="GO" id="GO:0005737">
    <property type="term" value="C:cytoplasm"/>
    <property type="evidence" value="ECO:0007669"/>
    <property type="project" value="UniProtKB-SubCell"/>
</dbReference>
<dbReference type="InterPro" id="IPR015813">
    <property type="entry name" value="Pyrv/PenolPyrv_kinase-like_dom"/>
</dbReference>
<dbReference type="PANTHER" id="PTHR46244">
    <property type="entry name" value="PHOSPHOENOLPYRUVATE-PROTEIN PHOSPHOTRANSFERASE"/>
    <property type="match status" value="1"/>
</dbReference>
<evidence type="ECO:0000256" key="6">
    <source>
        <dbReference type="ARBA" id="ARBA00012232"/>
    </source>
</evidence>
<evidence type="ECO:0000256" key="20">
    <source>
        <dbReference type="PIRSR" id="PIRSR000732-3"/>
    </source>
</evidence>
<proteinExistence type="inferred from homology"/>
<dbReference type="SUPFAM" id="SSF51621">
    <property type="entry name" value="Phosphoenolpyruvate/pyruvate domain"/>
    <property type="match status" value="1"/>
</dbReference>
<evidence type="ECO:0000256" key="13">
    <source>
        <dbReference type="ARBA" id="ARBA00022723"/>
    </source>
</evidence>
<dbReference type="EMBL" id="LWUJ01000011">
    <property type="protein sequence ID" value="OAL10185.1"/>
    <property type="molecule type" value="Genomic_DNA"/>
</dbReference>
<dbReference type="InterPro" id="IPR040442">
    <property type="entry name" value="Pyrv_kinase-like_dom_sf"/>
</dbReference>
<evidence type="ECO:0000256" key="7">
    <source>
        <dbReference type="ARBA" id="ARBA00016544"/>
    </source>
</evidence>
<keyword evidence="25" id="KW-1185">Reference proteome</keyword>
<feature type="active site" description="Proton donor" evidence="18">
    <location>
        <position position="501"/>
    </location>
</feature>
<accession>A0A1A9QE17</accession>
<dbReference type="InterPro" id="IPR036618">
    <property type="entry name" value="PtsI_HPr-bd_sf"/>
</dbReference>
<evidence type="ECO:0000256" key="5">
    <source>
        <dbReference type="ARBA" id="ARBA00007837"/>
    </source>
</evidence>
<feature type="active site" description="Tele-phosphohistidine intermediate" evidence="18">
    <location>
        <position position="189"/>
    </location>
</feature>
<comment type="caution">
    <text evidence="24">The sequence shown here is derived from an EMBL/GenBank/DDBJ whole genome shotgun (WGS) entry which is preliminary data.</text>
</comment>
<keyword evidence="13 17" id="KW-0479">Metal-binding</keyword>
<evidence type="ECO:0000256" key="9">
    <source>
        <dbReference type="ARBA" id="ARBA00022490"/>
    </source>
</evidence>
<dbReference type="RefSeq" id="WP_187150034.1">
    <property type="nucleotide sequence ID" value="NZ_LWUJ01000011.1"/>
</dbReference>
<evidence type="ECO:0000259" key="21">
    <source>
        <dbReference type="Pfam" id="PF00391"/>
    </source>
</evidence>
<dbReference type="GO" id="GO:0046872">
    <property type="term" value="F:metal ion binding"/>
    <property type="evidence" value="ECO:0007669"/>
    <property type="project" value="UniProtKB-KW"/>
</dbReference>
<dbReference type="InterPro" id="IPR024692">
    <property type="entry name" value="PTS_EI"/>
</dbReference>
<evidence type="ECO:0000313" key="25">
    <source>
        <dbReference type="Proteomes" id="UP000077623"/>
    </source>
</evidence>
<evidence type="ECO:0000256" key="15">
    <source>
        <dbReference type="ARBA" id="ARBA00022842"/>
    </source>
</evidence>
<evidence type="ECO:0000256" key="19">
    <source>
        <dbReference type="PIRSR" id="PIRSR000732-2"/>
    </source>
</evidence>
<dbReference type="PIRSF" id="PIRSF000732">
    <property type="entry name" value="PTS_enzyme_I"/>
    <property type="match status" value="1"/>
</dbReference>
<comment type="subcellular location">
    <subcellularLocation>
        <location evidence="4 17">Cytoplasm</location>
    </subcellularLocation>
</comment>
<feature type="domain" description="PEP-utilising enzyme C-terminal" evidence="22">
    <location>
        <begin position="252"/>
        <end position="538"/>
    </location>
</feature>
<dbReference type="InterPro" id="IPR006318">
    <property type="entry name" value="PTS_EI-like"/>
</dbReference>
<dbReference type="InterPro" id="IPR036637">
    <property type="entry name" value="Phosphohistidine_dom_sf"/>
</dbReference>
<feature type="binding site" evidence="20">
    <location>
        <position position="454"/>
    </location>
    <ligand>
        <name>Mg(2+)</name>
        <dbReference type="ChEBI" id="CHEBI:18420"/>
    </ligand>
</feature>
<comment type="function">
    <text evidence="3 17">General (non sugar-specific) component of the phosphoenolpyruvate-dependent sugar phosphotransferase system (sugar PTS). This major carbohydrate active-transport system catalyzes the phosphorylation of incoming sugar substrates concomitantly with their translocation across the cell membrane. Enzyme I transfers the phosphoryl group from phosphoenolpyruvate (PEP) to the phosphoryl carrier protein (HPr).</text>
</comment>
<sequence length="566" mass="63634">MAKIQKGIGVGGGIAIAKAFVLKEPEFNFSERSIISIDQELANYANTINEATTQMKKLIEVATKNISAEKGEIFEAHLSIVQDEQMQSEIKELIEQGKSEAFAIASIFDKYQAMFESMNDAYFKERASDVKDLKKRFLSIACKVNLPDLLLIEEECIIIAHDLSPSETAILNKKYIKGFATDIGGATSHSAIMARTLEIPAIVSLKEITSLVKTGDKIALNAKDGVVAYELSTEDERKWERDKEQFEIEKVELEKYKTIECKTKDGISISVKGNIGQPKDLKKVLEYGGKGVGLFRSEFLYMESQDWPTEEEQFEAYKTVLEETKEYDVTIRTLDIGGDKHLNYFTFPKEMNPFLGYRALRLSLNKKEIFVTQLRALLRASSYGNLKIMFPMVTCYEEFLKAKEITKEVEQMLIKEGHIIGKYKLGMMIEIPSAAVLSKVFAQESEFFSIGSNDLIQYTHAVDRMSEEVNYLYQPNNPSILHLIKMSVIGASTKGREVSVCGEMASNVKSAILLIGLGVTSLSMSAVAIPQIKREISKWTLKECQELANKALEMNTEEEVLDLFSN</sequence>
<keyword evidence="12 17" id="KW-0598">Phosphotransferase system</keyword>
<comment type="cofactor">
    <cofactor evidence="2 17 20">
        <name>Mg(2+)</name>
        <dbReference type="ChEBI" id="CHEBI:18420"/>
    </cofactor>
</comment>
<evidence type="ECO:0000256" key="16">
    <source>
        <dbReference type="ARBA" id="ARBA00033235"/>
    </source>
</evidence>
<evidence type="ECO:0000256" key="1">
    <source>
        <dbReference type="ARBA" id="ARBA00000683"/>
    </source>
</evidence>
<evidence type="ECO:0000256" key="17">
    <source>
        <dbReference type="PIRNR" id="PIRNR000732"/>
    </source>
</evidence>
<dbReference type="EC" id="2.7.3.9" evidence="6 17"/>
<feature type="binding site" evidence="19">
    <location>
        <begin position="453"/>
        <end position="454"/>
    </location>
    <ligand>
        <name>phosphoenolpyruvate</name>
        <dbReference type="ChEBI" id="CHEBI:58702"/>
    </ligand>
</feature>
<keyword evidence="8 17" id="KW-0813">Transport</keyword>
<dbReference type="AlphaFoldDB" id="A0A1A9QE17"/>
<dbReference type="Pfam" id="PF05524">
    <property type="entry name" value="PEP-utilisers_N"/>
    <property type="match status" value="1"/>
</dbReference>
<feature type="binding site" evidence="19">
    <location>
        <position position="332"/>
    </location>
    <ligand>
        <name>phosphoenolpyruvate</name>
        <dbReference type="ChEBI" id="CHEBI:58702"/>
    </ligand>
</feature>
<dbReference type="GO" id="GO:0008965">
    <property type="term" value="F:phosphoenolpyruvate-protein phosphotransferase activity"/>
    <property type="evidence" value="ECO:0007669"/>
    <property type="project" value="UniProtKB-EC"/>
</dbReference>
<evidence type="ECO:0000256" key="14">
    <source>
        <dbReference type="ARBA" id="ARBA00022777"/>
    </source>
</evidence>
<dbReference type="SUPFAM" id="SSF52009">
    <property type="entry name" value="Phosphohistidine domain"/>
    <property type="match status" value="1"/>
</dbReference>
<evidence type="ECO:0000259" key="23">
    <source>
        <dbReference type="Pfam" id="PF05524"/>
    </source>
</evidence>
<feature type="binding site" evidence="19">
    <location>
        <position position="296"/>
    </location>
    <ligand>
        <name>phosphoenolpyruvate</name>
        <dbReference type="ChEBI" id="CHEBI:58702"/>
    </ligand>
</feature>
<keyword evidence="9 17" id="KW-0963">Cytoplasm</keyword>
<evidence type="ECO:0000256" key="18">
    <source>
        <dbReference type="PIRSR" id="PIRSR000732-1"/>
    </source>
</evidence>
<protein>
    <recommendedName>
        <fullName evidence="7 17">Phosphoenolpyruvate-protein phosphotransferase</fullName>
        <ecNumber evidence="6 17">2.7.3.9</ecNumber>
    </recommendedName>
    <alternativeName>
        <fullName evidence="16 17">Phosphotransferase system, enzyme I</fullName>
    </alternativeName>
</protein>